<dbReference type="CDD" id="cd00158">
    <property type="entry name" value="RHOD"/>
    <property type="match status" value="1"/>
</dbReference>
<dbReference type="AlphaFoldDB" id="A0A449BII1"/>
<dbReference type="InterPro" id="IPR036873">
    <property type="entry name" value="Rhodanese-like_dom_sf"/>
</dbReference>
<gene>
    <name evidence="2" type="primary">moeZ</name>
    <name evidence="2" type="ORF">NCTC10172_00154</name>
</gene>
<protein>
    <submittedName>
        <fullName evidence="2">Probable adenylyltransferase/sulfurtransferase MoeZ</fullName>
    </submittedName>
</protein>
<accession>A0A449BII1</accession>
<dbReference type="Gene3D" id="3.40.250.10">
    <property type="entry name" value="Rhodanese-like domain"/>
    <property type="match status" value="1"/>
</dbReference>
<keyword evidence="2" id="KW-0808">Transferase</keyword>
<dbReference type="GO" id="GO:0016779">
    <property type="term" value="F:nucleotidyltransferase activity"/>
    <property type="evidence" value="ECO:0007669"/>
    <property type="project" value="UniProtKB-KW"/>
</dbReference>
<dbReference type="PANTHER" id="PTHR43031">
    <property type="entry name" value="FAD-DEPENDENT OXIDOREDUCTASE"/>
    <property type="match status" value="1"/>
</dbReference>
<proteinExistence type="predicted"/>
<dbReference type="Pfam" id="PF00581">
    <property type="entry name" value="Rhodanese"/>
    <property type="match status" value="1"/>
</dbReference>
<dbReference type="PROSITE" id="PS50206">
    <property type="entry name" value="RHODANESE_3"/>
    <property type="match status" value="1"/>
</dbReference>
<dbReference type="RefSeq" id="WP_035369012.1">
    <property type="nucleotide sequence ID" value="NZ_LR215050.1"/>
</dbReference>
<dbReference type="Proteomes" id="UP000290909">
    <property type="component" value="Chromosome"/>
</dbReference>
<organism evidence="2 3">
    <name type="scientific">Acholeplasma hippikon</name>
    <dbReference type="NCBI Taxonomy" id="264636"/>
    <lineage>
        <taxon>Bacteria</taxon>
        <taxon>Bacillati</taxon>
        <taxon>Mycoplasmatota</taxon>
        <taxon>Mollicutes</taxon>
        <taxon>Acholeplasmatales</taxon>
        <taxon>Acholeplasmataceae</taxon>
        <taxon>Acholeplasma</taxon>
    </lineage>
</organism>
<evidence type="ECO:0000259" key="1">
    <source>
        <dbReference type="PROSITE" id="PS50206"/>
    </source>
</evidence>
<name>A0A449BII1_9MOLU</name>
<dbReference type="SMART" id="SM00450">
    <property type="entry name" value="RHOD"/>
    <property type="match status" value="1"/>
</dbReference>
<dbReference type="PANTHER" id="PTHR43031:SF1">
    <property type="entry name" value="PYRIDINE NUCLEOTIDE-DISULPHIDE OXIDOREDUCTASE"/>
    <property type="match status" value="1"/>
</dbReference>
<dbReference type="KEGG" id="ahk:NCTC10172_00154"/>
<dbReference type="SUPFAM" id="SSF52821">
    <property type="entry name" value="Rhodanese/Cell cycle control phosphatase"/>
    <property type="match status" value="1"/>
</dbReference>
<sequence length="91" mass="10529">MLFKKIPSIKWSELKDDDFIIDVREPYEFEAFHAKGAKNIPLGQIRKFNTNKRVYVTCQSGMRSKLAVKILRANGIDAINIKGGMMKYYTK</sequence>
<dbReference type="InterPro" id="IPR050229">
    <property type="entry name" value="GlpE_sulfurtransferase"/>
</dbReference>
<keyword evidence="3" id="KW-1185">Reference proteome</keyword>
<dbReference type="EMBL" id="LR215050">
    <property type="protein sequence ID" value="VEU82147.1"/>
    <property type="molecule type" value="Genomic_DNA"/>
</dbReference>
<keyword evidence="2" id="KW-0548">Nucleotidyltransferase</keyword>
<evidence type="ECO:0000313" key="3">
    <source>
        <dbReference type="Proteomes" id="UP000290909"/>
    </source>
</evidence>
<reference evidence="2 3" key="1">
    <citation type="submission" date="2019-01" db="EMBL/GenBank/DDBJ databases">
        <authorList>
            <consortium name="Pathogen Informatics"/>
        </authorList>
    </citation>
    <scope>NUCLEOTIDE SEQUENCE [LARGE SCALE GENOMIC DNA]</scope>
    <source>
        <strain evidence="2 3">NCTC10172</strain>
    </source>
</reference>
<dbReference type="STRING" id="1408416.GCA_000702765_00709"/>
<dbReference type="InterPro" id="IPR001763">
    <property type="entry name" value="Rhodanese-like_dom"/>
</dbReference>
<evidence type="ECO:0000313" key="2">
    <source>
        <dbReference type="EMBL" id="VEU82147.1"/>
    </source>
</evidence>
<feature type="domain" description="Rhodanese" evidence="1">
    <location>
        <begin position="14"/>
        <end position="90"/>
    </location>
</feature>